<keyword evidence="2" id="KW-1185">Reference proteome</keyword>
<sequence>MCQVSDKIKFCTCSNLEDINELDNYWVFHTYVKGKNVELVGEPLAPPSLITFDDAHNRRVLLERVNDPGAFDIPLHPKERDRLQVSFSVPEGGYKGILTYGFRSRKGKWVECEYESFDWYRRHDETIGGEAIDSFE</sequence>
<proteinExistence type="predicted"/>
<protein>
    <submittedName>
        <fullName evidence="1">Uncharacterized protein</fullName>
    </submittedName>
</protein>
<name>A0ABP8H6V8_9BACT</name>
<comment type="caution">
    <text evidence="1">The sequence shown here is derived from an EMBL/GenBank/DDBJ whole genome shotgun (WGS) entry which is preliminary data.</text>
</comment>
<gene>
    <name evidence="1" type="ORF">GCM10023184_29430</name>
</gene>
<organism evidence="1 2">
    <name type="scientific">Flaviaesturariibacter amylovorans</name>
    <dbReference type="NCBI Taxonomy" id="1084520"/>
    <lineage>
        <taxon>Bacteria</taxon>
        <taxon>Pseudomonadati</taxon>
        <taxon>Bacteroidota</taxon>
        <taxon>Chitinophagia</taxon>
        <taxon>Chitinophagales</taxon>
        <taxon>Chitinophagaceae</taxon>
        <taxon>Flaviaestuariibacter</taxon>
    </lineage>
</organism>
<evidence type="ECO:0000313" key="2">
    <source>
        <dbReference type="Proteomes" id="UP001501725"/>
    </source>
</evidence>
<evidence type="ECO:0000313" key="1">
    <source>
        <dbReference type="EMBL" id="GAA4334961.1"/>
    </source>
</evidence>
<dbReference type="Proteomes" id="UP001501725">
    <property type="component" value="Unassembled WGS sequence"/>
</dbReference>
<dbReference type="EMBL" id="BAABGY010000008">
    <property type="protein sequence ID" value="GAA4334961.1"/>
    <property type="molecule type" value="Genomic_DNA"/>
</dbReference>
<accession>A0ABP8H6V8</accession>
<reference evidence="2" key="1">
    <citation type="journal article" date="2019" name="Int. J. Syst. Evol. Microbiol.">
        <title>The Global Catalogue of Microorganisms (GCM) 10K type strain sequencing project: providing services to taxonomists for standard genome sequencing and annotation.</title>
        <authorList>
            <consortium name="The Broad Institute Genomics Platform"/>
            <consortium name="The Broad Institute Genome Sequencing Center for Infectious Disease"/>
            <person name="Wu L."/>
            <person name="Ma J."/>
        </authorList>
    </citation>
    <scope>NUCLEOTIDE SEQUENCE [LARGE SCALE GENOMIC DNA]</scope>
    <source>
        <strain evidence="2">JCM 17919</strain>
    </source>
</reference>